<dbReference type="InterPro" id="IPR010814">
    <property type="entry name" value="DUF1416"/>
</dbReference>
<dbReference type="EMBL" id="CAFBAA010000006">
    <property type="protein sequence ID" value="CAB4841487.1"/>
    <property type="molecule type" value="Genomic_DNA"/>
</dbReference>
<dbReference type="EMBL" id="CAEZXB010000005">
    <property type="protein sequence ID" value="CAB4670786.1"/>
    <property type="molecule type" value="Genomic_DNA"/>
</dbReference>
<evidence type="ECO:0000313" key="3">
    <source>
        <dbReference type="EMBL" id="CAB4841487.1"/>
    </source>
</evidence>
<evidence type="ECO:0000313" key="1">
    <source>
        <dbReference type="EMBL" id="CAB4670786.1"/>
    </source>
</evidence>
<evidence type="ECO:0000313" key="2">
    <source>
        <dbReference type="EMBL" id="CAB4696630.1"/>
    </source>
</evidence>
<protein>
    <submittedName>
        <fullName evidence="1">Unannotated protein</fullName>
    </submittedName>
</protein>
<dbReference type="AlphaFoldDB" id="A0A6J6MA06"/>
<organism evidence="1">
    <name type="scientific">freshwater metagenome</name>
    <dbReference type="NCBI Taxonomy" id="449393"/>
    <lineage>
        <taxon>unclassified sequences</taxon>
        <taxon>metagenomes</taxon>
        <taxon>ecological metagenomes</taxon>
    </lineage>
</organism>
<accession>A0A6J6MA06</accession>
<dbReference type="Pfam" id="PF07210">
    <property type="entry name" value="DUF1416"/>
    <property type="match status" value="1"/>
</dbReference>
<evidence type="ECO:0000313" key="4">
    <source>
        <dbReference type="EMBL" id="CAB5072968.1"/>
    </source>
</evidence>
<sequence length="101" mass="10487">MTTCGAQAGGPSLDGIDVSKSAVVQGIALKGGEPVSRGYVRLLDAQGDFTAEVPTSSEGQFRFFASPGQWSVRLLTAGATVEEKFSLRLGEPVDLVLEVAS</sequence>
<gene>
    <name evidence="1" type="ORF">UFOPK2342_00424</name>
    <name evidence="2" type="ORF">UFOPK2423_00910</name>
    <name evidence="3" type="ORF">UFOPK3266_00393</name>
    <name evidence="4" type="ORF">UFOPK4367_00369</name>
</gene>
<dbReference type="EMBL" id="CAFBRC010000017">
    <property type="protein sequence ID" value="CAB5072968.1"/>
    <property type="molecule type" value="Genomic_DNA"/>
</dbReference>
<proteinExistence type="predicted"/>
<dbReference type="EMBL" id="CAEZXN010000018">
    <property type="protein sequence ID" value="CAB4696630.1"/>
    <property type="molecule type" value="Genomic_DNA"/>
</dbReference>
<reference evidence="1" key="1">
    <citation type="submission" date="2020-05" db="EMBL/GenBank/DDBJ databases">
        <authorList>
            <person name="Chiriac C."/>
            <person name="Salcher M."/>
            <person name="Ghai R."/>
            <person name="Kavagutti S V."/>
        </authorList>
    </citation>
    <scope>NUCLEOTIDE SEQUENCE</scope>
</reference>
<name>A0A6J6MA06_9ZZZZ</name>